<keyword evidence="1" id="KW-0732">Signal</keyword>
<dbReference type="PROSITE" id="PS51257">
    <property type="entry name" value="PROKAR_LIPOPROTEIN"/>
    <property type="match status" value="1"/>
</dbReference>
<gene>
    <name evidence="2" type="ORF">BACCELL_01869</name>
</gene>
<sequence>MYNPVRIILAMTTLLVTGALSSCNHADELEPVSLAPQIVFLFLQADWAT</sequence>
<protein>
    <submittedName>
        <fullName evidence="2">Uncharacterized protein</fullName>
    </submittedName>
</protein>
<dbReference type="AlphaFoldDB" id="E2NC62"/>
<comment type="caution">
    <text evidence="2">The sequence shown here is derived from an EMBL/GenBank/DDBJ whole genome shotgun (WGS) entry which is preliminary data.</text>
</comment>
<evidence type="ECO:0000256" key="1">
    <source>
        <dbReference type="SAM" id="SignalP"/>
    </source>
</evidence>
<dbReference type="HOGENOM" id="CLU_3132065_0_0_10"/>
<evidence type="ECO:0000313" key="3">
    <source>
        <dbReference type="Proteomes" id="UP000003711"/>
    </source>
</evidence>
<proteinExistence type="predicted"/>
<feature type="signal peptide" evidence="1">
    <location>
        <begin position="1"/>
        <end position="26"/>
    </location>
</feature>
<reference evidence="2 3" key="2">
    <citation type="submission" date="2009-01" db="EMBL/GenBank/DDBJ databases">
        <title>Draft genome sequence of Bacteroides cellulosilyticus (DSM 14838).</title>
        <authorList>
            <person name="Sudarsanam P."/>
            <person name="Ley R."/>
            <person name="Guruge J."/>
            <person name="Turnbaugh P.J."/>
            <person name="Mahowald M."/>
            <person name="Liep D."/>
            <person name="Gordon J."/>
        </authorList>
    </citation>
    <scope>NUCLEOTIDE SEQUENCE [LARGE SCALE GENOMIC DNA]</scope>
    <source>
        <strain evidence="2 3">DSM 14838</strain>
    </source>
</reference>
<dbReference type="EMBL" id="ACCH01000148">
    <property type="protein sequence ID" value="EEF90504.1"/>
    <property type="molecule type" value="Genomic_DNA"/>
</dbReference>
<feature type="chain" id="PRO_5003161130" evidence="1">
    <location>
        <begin position="27"/>
        <end position="49"/>
    </location>
</feature>
<organism evidence="2 3">
    <name type="scientific">Bacteroides cellulosilyticus DSM 14838</name>
    <dbReference type="NCBI Taxonomy" id="537012"/>
    <lineage>
        <taxon>Bacteria</taxon>
        <taxon>Pseudomonadati</taxon>
        <taxon>Bacteroidota</taxon>
        <taxon>Bacteroidia</taxon>
        <taxon>Bacteroidales</taxon>
        <taxon>Bacteroidaceae</taxon>
        <taxon>Bacteroides</taxon>
    </lineage>
</organism>
<dbReference type="Proteomes" id="UP000003711">
    <property type="component" value="Unassembled WGS sequence"/>
</dbReference>
<accession>E2NC62</accession>
<name>E2NC62_9BACE</name>
<evidence type="ECO:0000313" key="2">
    <source>
        <dbReference type="EMBL" id="EEF90504.1"/>
    </source>
</evidence>
<reference evidence="2 3" key="1">
    <citation type="submission" date="2008-12" db="EMBL/GenBank/DDBJ databases">
        <authorList>
            <person name="Fulton L."/>
            <person name="Clifton S."/>
            <person name="Fulton B."/>
            <person name="Xu J."/>
            <person name="Minx P."/>
            <person name="Pepin K.H."/>
            <person name="Johnson M."/>
            <person name="Bhonagiri V."/>
            <person name="Nash W.E."/>
            <person name="Mardis E.R."/>
            <person name="Wilson R.K."/>
        </authorList>
    </citation>
    <scope>NUCLEOTIDE SEQUENCE [LARGE SCALE GENOMIC DNA]</scope>
    <source>
        <strain evidence="2 3">DSM 14838</strain>
    </source>
</reference>